<gene>
    <name evidence="10" type="ORF">D0466_02210</name>
</gene>
<accession>A0A372LEP1</accession>
<dbReference type="NCBIfam" id="TIGR00587">
    <property type="entry name" value="nfo"/>
    <property type="match status" value="1"/>
</dbReference>
<keyword evidence="5" id="KW-0227">DNA damage</keyword>
<dbReference type="InterPro" id="IPR018246">
    <property type="entry name" value="AP_endonuc_F2_Zn_BS"/>
</dbReference>
<name>A0A372LEP1_9BACI</name>
<evidence type="ECO:0000313" key="11">
    <source>
        <dbReference type="Proteomes" id="UP000262939"/>
    </source>
</evidence>
<organism evidence="10 11">
    <name type="scientific">Peribacillus glennii</name>
    <dbReference type="NCBI Taxonomy" id="2303991"/>
    <lineage>
        <taxon>Bacteria</taxon>
        <taxon>Bacillati</taxon>
        <taxon>Bacillota</taxon>
        <taxon>Bacilli</taxon>
        <taxon>Bacillales</taxon>
        <taxon>Bacillaceae</taxon>
        <taxon>Peribacillus</taxon>
    </lineage>
</organism>
<evidence type="ECO:0000256" key="7">
    <source>
        <dbReference type="ARBA" id="ARBA00022833"/>
    </source>
</evidence>
<dbReference type="AlphaFoldDB" id="A0A372LEP1"/>
<evidence type="ECO:0000256" key="4">
    <source>
        <dbReference type="ARBA" id="ARBA00022723"/>
    </source>
</evidence>
<comment type="similarity">
    <text evidence="2">Belongs to the AP endonuclease 2 family.</text>
</comment>
<dbReference type="PANTHER" id="PTHR21445:SF0">
    <property type="entry name" value="APURINIC-APYRIMIDINIC ENDONUCLEASE"/>
    <property type="match status" value="1"/>
</dbReference>
<keyword evidence="7" id="KW-0862">Zinc</keyword>
<keyword evidence="8" id="KW-0234">DNA repair</keyword>
<dbReference type="Pfam" id="PF01261">
    <property type="entry name" value="AP_endonuc_2"/>
    <property type="match status" value="1"/>
</dbReference>
<dbReference type="GO" id="GO:0003906">
    <property type="term" value="F:DNA-(apurinic or apyrimidinic site) endonuclease activity"/>
    <property type="evidence" value="ECO:0007669"/>
    <property type="project" value="TreeGrafter"/>
</dbReference>
<keyword evidence="4" id="KW-0479">Metal-binding</keyword>
<dbReference type="InterPro" id="IPR001719">
    <property type="entry name" value="AP_endonuc_2"/>
</dbReference>
<dbReference type="Proteomes" id="UP000262939">
    <property type="component" value="Unassembled WGS sequence"/>
</dbReference>
<dbReference type="SUPFAM" id="SSF51658">
    <property type="entry name" value="Xylose isomerase-like"/>
    <property type="match status" value="1"/>
</dbReference>
<dbReference type="GO" id="GO:0008833">
    <property type="term" value="F:deoxyribonuclease IV (phage-T4-induced) activity"/>
    <property type="evidence" value="ECO:0007669"/>
    <property type="project" value="UniProtKB-EC"/>
</dbReference>
<dbReference type="GO" id="GO:0008081">
    <property type="term" value="F:phosphoric diester hydrolase activity"/>
    <property type="evidence" value="ECO:0007669"/>
    <property type="project" value="TreeGrafter"/>
</dbReference>
<sequence>MKFGSHVSIREGYLGAAKRAASMNAAAYQFFPKNPRSLTVKEFDKIDAEHCKEFCKEHNMISIAHTPYPTSLTPSAGKKEAVISSLIKDLEISEACGATGVVVHFGSQISESDPLASYRLMIEMLNSVLEHWDGMCKILLENNAGKPGTIGTTLEELVQVRNLCVEPEKIGFCLDTCHAFASGLWNGDNWDEVVDKGVGLNYFEHLYAIHFNNCKYQTGLGIDRHANIFKGGYINEEQFSSLLNSEVLINIPFILETPSKEGITHKEEISQLQKNRGK</sequence>
<evidence type="ECO:0000256" key="8">
    <source>
        <dbReference type="ARBA" id="ARBA00023204"/>
    </source>
</evidence>
<dbReference type="InterPro" id="IPR013022">
    <property type="entry name" value="Xyl_isomerase-like_TIM-brl"/>
</dbReference>
<comment type="caution">
    <text evidence="10">The sequence shown here is derived from an EMBL/GenBank/DDBJ whole genome shotgun (WGS) entry which is preliminary data.</text>
</comment>
<dbReference type="PANTHER" id="PTHR21445">
    <property type="entry name" value="ENDONUCLEASE IV ENDODEOXYRIBONUCLEASE IV"/>
    <property type="match status" value="1"/>
</dbReference>
<evidence type="ECO:0000256" key="1">
    <source>
        <dbReference type="ARBA" id="ARBA00001947"/>
    </source>
</evidence>
<dbReference type="GO" id="GO:0003677">
    <property type="term" value="F:DNA binding"/>
    <property type="evidence" value="ECO:0007669"/>
    <property type="project" value="InterPro"/>
</dbReference>
<reference evidence="10 11" key="1">
    <citation type="submission" date="2018-08" db="EMBL/GenBank/DDBJ databases">
        <title>Bacillus chawlae sp. nov., Bacillus glennii sp. nov., and Bacillus saganii sp. nov. Isolated from the Vehicle Assembly Building at Kennedy Space Center where the Viking Spacecraft were Assembled.</title>
        <authorList>
            <person name="Seuylemezian A."/>
            <person name="Vaishampayan P."/>
        </authorList>
    </citation>
    <scope>NUCLEOTIDE SEQUENCE [LARGE SCALE GENOMIC DNA]</scope>
    <source>
        <strain evidence="10 11">V44-8</strain>
    </source>
</reference>
<evidence type="ECO:0000256" key="5">
    <source>
        <dbReference type="ARBA" id="ARBA00022763"/>
    </source>
</evidence>
<dbReference type="OrthoDB" id="9805666at2"/>
<keyword evidence="6 10" id="KW-0378">Hydrolase</keyword>
<dbReference type="GO" id="GO:0006284">
    <property type="term" value="P:base-excision repair"/>
    <property type="evidence" value="ECO:0007669"/>
    <property type="project" value="TreeGrafter"/>
</dbReference>
<evidence type="ECO:0000313" key="10">
    <source>
        <dbReference type="EMBL" id="RFU64760.1"/>
    </source>
</evidence>
<evidence type="ECO:0000256" key="2">
    <source>
        <dbReference type="ARBA" id="ARBA00005340"/>
    </source>
</evidence>
<dbReference type="PROSITE" id="PS00730">
    <property type="entry name" value="AP_NUCLEASE_F2_2"/>
    <property type="match status" value="1"/>
</dbReference>
<proteinExistence type="inferred from homology"/>
<protein>
    <submittedName>
        <fullName evidence="10">Deoxyribonuclease IV</fullName>
        <ecNumber evidence="10">3.1.21.2</ecNumber>
    </submittedName>
</protein>
<dbReference type="RefSeq" id="WP_117320935.1">
    <property type="nucleotide sequence ID" value="NZ_QVTD01000003.1"/>
</dbReference>
<keyword evidence="3" id="KW-0540">Nuclease</keyword>
<evidence type="ECO:0000256" key="6">
    <source>
        <dbReference type="ARBA" id="ARBA00022801"/>
    </source>
</evidence>
<dbReference type="SMART" id="SM00518">
    <property type="entry name" value="AP2Ec"/>
    <property type="match status" value="1"/>
</dbReference>
<dbReference type="GO" id="GO:0008270">
    <property type="term" value="F:zinc ion binding"/>
    <property type="evidence" value="ECO:0007669"/>
    <property type="project" value="InterPro"/>
</dbReference>
<evidence type="ECO:0000256" key="3">
    <source>
        <dbReference type="ARBA" id="ARBA00022722"/>
    </source>
</evidence>
<keyword evidence="11" id="KW-1185">Reference proteome</keyword>
<dbReference type="Gene3D" id="3.20.20.150">
    <property type="entry name" value="Divalent-metal-dependent TIM barrel enzymes"/>
    <property type="match status" value="1"/>
</dbReference>
<dbReference type="EMBL" id="QVTD01000003">
    <property type="protein sequence ID" value="RFU64760.1"/>
    <property type="molecule type" value="Genomic_DNA"/>
</dbReference>
<feature type="domain" description="Xylose isomerase-like TIM barrel" evidence="9">
    <location>
        <begin position="18"/>
        <end position="265"/>
    </location>
</feature>
<dbReference type="InterPro" id="IPR036237">
    <property type="entry name" value="Xyl_isomerase-like_sf"/>
</dbReference>
<comment type="cofactor">
    <cofactor evidence="1">
        <name>Zn(2+)</name>
        <dbReference type="ChEBI" id="CHEBI:29105"/>
    </cofactor>
</comment>
<evidence type="ECO:0000259" key="9">
    <source>
        <dbReference type="Pfam" id="PF01261"/>
    </source>
</evidence>
<dbReference type="PROSITE" id="PS51432">
    <property type="entry name" value="AP_NUCLEASE_F2_4"/>
    <property type="match status" value="1"/>
</dbReference>
<dbReference type="EC" id="3.1.21.2" evidence="10"/>